<keyword evidence="4 6" id="KW-1133">Transmembrane helix</keyword>
<feature type="transmembrane region" description="Helical" evidence="6">
    <location>
        <begin position="156"/>
        <end position="176"/>
    </location>
</feature>
<dbReference type="Pfam" id="PF02653">
    <property type="entry name" value="BPD_transp_2"/>
    <property type="match status" value="1"/>
</dbReference>
<gene>
    <name evidence="7" type="ORF">CSW14_05355</name>
</gene>
<name>A0A430VT01_THESC</name>
<evidence type="ECO:0000256" key="6">
    <source>
        <dbReference type="SAM" id="Phobius"/>
    </source>
</evidence>
<dbReference type="InterPro" id="IPR043428">
    <property type="entry name" value="LivM-like"/>
</dbReference>
<evidence type="ECO:0000256" key="5">
    <source>
        <dbReference type="ARBA" id="ARBA00023136"/>
    </source>
</evidence>
<evidence type="ECO:0000313" key="8">
    <source>
        <dbReference type="Proteomes" id="UP000287467"/>
    </source>
</evidence>
<accession>A0A430VT01</accession>
<proteinExistence type="predicted"/>
<feature type="transmembrane region" description="Helical" evidence="6">
    <location>
        <begin position="204"/>
        <end position="231"/>
    </location>
</feature>
<dbReference type="AlphaFoldDB" id="A0A430VT01"/>
<dbReference type="Proteomes" id="UP000287467">
    <property type="component" value="Unassembled WGS sequence"/>
</dbReference>
<feature type="transmembrane region" description="Helical" evidence="6">
    <location>
        <begin position="80"/>
        <end position="100"/>
    </location>
</feature>
<feature type="transmembrane region" description="Helical" evidence="6">
    <location>
        <begin position="42"/>
        <end position="68"/>
    </location>
</feature>
<dbReference type="PANTHER" id="PTHR30482:SF17">
    <property type="entry name" value="ABC TRANSPORTER ATP-BINDING PROTEIN"/>
    <property type="match status" value="1"/>
</dbReference>
<dbReference type="CDD" id="cd06581">
    <property type="entry name" value="TM_PBP1_LivM_like"/>
    <property type="match status" value="1"/>
</dbReference>
<evidence type="ECO:0000256" key="1">
    <source>
        <dbReference type="ARBA" id="ARBA00004651"/>
    </source>
</evidence>
<evidence type="ECO:0000256" key="3">
    <source>
        <dbReference type="ARBA" id="ARBA00022692"/>
    </source>
</evidence>
<comment type="subcellular location">
    <subcellularLocation>
        <location evidence="1">Cell membrane</location>
        <topology evidence="1">Multi-pass membrane protein</topology>
    </subcellularLocation>
</comment>
<evidence type="ECO:0000256" key="4">
    <source>
        <dbReference type="ARBA" id="ARBA00022989"/>
    </source>
</evidence>
<keyword evidence="3 6" id="KW-0812">Transmembrane</keyword>
<feature type="transmembrane region" description="Helical" evidence="6">
    <location>
        <begin position="243"/>
        <end position="268"/>
    </location>
</feature>
<organism evidence="7 8">
    <name type="scientific">Thermus scotoductus</name>
    <dbReference type="NCBI Taxonomy" id="37636"/>
    <lineage>
        <taxon>Bacteria</taxon>
        <taxon>Thermotogati</taxon>
        <taxon>Deinococcota</taxon>
        <taxon>Deinococci</taxon>
        <taxon>Thermales</taxon>
        <taxon>Thermaceae</taxon>
        <taxon>Thermus</taxon>
    </lineage>
</organism>
<dbReference type="RefSeq" id="WP_126247984.1">
    <property type="nucleotide sequence ID" value="NZ_PEMW01000140.1"/>
</dbReference>
<dbReference type="EMBL" id="PEMW01000140">
    <property type="protein sequence ID" value="RTI57145.1"/>
    <property type="molecule type" value="Genomic_DNA"/>
</dbReference>
<feature type="transmembrane region" description="Helical" evidence="6">
    <location>
        <begin position="280"/>
        <end position="303"/>
    </location>
</feature>
<feature type="transmembrane region" description="Helical" evidence="6">
    <location>
        <begin position="106"/>
        <end position="127"/>
    </location>
</feature>
<reference evidence="7 8" key="1">
    <citation type="journal article" date="2019" name="Extremophiles">
        <title>Biogeography of thermophiles and predominance of Thermus scotoductus in domestic water heaters.</title>
        <authorList>
            <person name="Wilpiszeski R.L."/>
            <person name="Zhang Z."/>
            <person name="House C.H."/>
        </authorList>
    </citation>
    <scope>NUCLEOTIDE SEQUENCE [LARGE SCALE GENOMIC DNA]</scope>
    <source>
        <strain evidence="7 8">1_S1</strain>
    </source>
</reference>
<comment type="caution">
    <text evidence="7">The sequence shown here is derived from an EMBL/GenBank/DDBJ whole genome shotgun (WGS) entry which is preliminary data.</text>
</comment>
<dbReference type="GO" id="GO:0015658">
    <property type="term" value="F:branched-chain amino acid transmembrane transporter activity"/>
    <property type="evidence" value="ECO:0007669"/>
    <property type="project" value="InterPro"/>
</dbReference>
<evidence type="ECO:0000313" key="7">
    <source>
        <dbReference type="EMBL" id="RTI57145.1"/>
    </source>
</evidence>
<protein>
    <submittedName>
        <fullName evidence="7">Branched-chain amino acid ABC transporter permease</fullName>
    </submittedName>
</protein>
<sequence length="313" mass="33609">MRWPLLLLALLVLGILPLFLPWLGFVFTLALAKGLAALGIALLLRAGLVSFGHGLFFGAGAYAVAFALREPGRGSQEATLLLLLALVVGLVLGFLVGLFVSRYRGIFFAMLNLAFSMVFFALLAKFYHWTGGTDGLRVPTPTVMGLVLERNVFGEVLFYASLALVIGLSLLLHTFLETPVGKALGAIQTNEVRLEYLGIPVQRVILLTYLLSAGLAGLGGGLTALAVGHVVPELAYWVASGEFVYIAILGGIGAVPGPLLGALVYELIRTFAFKYLAYSWQLLLGTTMLLVIFFAPGGIWMLLGERRQRVAPK</sequence>
<keyword evidence="2" id="KW-1003">Cell membrane</keyword>
<dbReference type="GO" id="GO:0005886">
    <property type="term" value="C:plasma membrane"/>
    <property type="evidence" value="ECO:0007669"/>
    <property type="project" value="UniProtKB-SubCell"/>
</dbReference>
<dbReference type="InterPro" id="IPR001851">
    <property type="entry name" value="ABC_transp_permease"/>
</dbReference>
<keyword evidence="5 6" id="KW-0472">Membrane</keyword>
<dbReference type="PRINTS" id="PR00173">
    <property type="entry name" value="EDTRNSPORT"/>
</dbReference>
<dbReference type="PANTHER" id="PTHR30482">
    <property type="entry name" value="HIGH-AFFINITY BRANCHED-CHAIN AMINO ACID TRANSPORT SYSTEM PERMEASE"/>
    <property type="match status" value="1"/>
</dbReference>
<evidence type="ECO:0000256" key="2">
    <source>
        <dbReference type="ARBA" id="ARBA00022475"/>
    </source>
</evidence>